<dbReference type="PANTHER" id="PTHR13295">
    <property type="entry name" value="GLUTAMATE CYSTEINE LIGASE REGULATORY SUBUNIT"/>
    <property type="match status" value="1"/>
</dbReference>
<keyword evidence="10" id="KW-1185">Reference proteome</keyword>
<protein>
    <recommendedName>
        <fullName evidence="7">GCS light chain</fullName>
    </recommendedName>
    <alternativeName>
        <fullName evidence="5">Gamma-ECS regulatory subunit</fullName>
    </alternativeName>
    <alternativeName>
        <fullName evidence="8">Gamma-glutamylcysteine synthetase regulatory subunit</fullName>
    </alternativeName>
    <alternativeName>
        <fullName evidence="6">Glutamate--cysteine ligase modifier subunit</fullName>
    </alternativeName>
</protein>
<dbReference type="InterPro" id="IPR032963">
    <property type="entry name" value="Gclm"/>
</dbReference>
<proteinExistence type="inferred from homology"/>
<sequence>MNDIPILPKCRSIVFETGNILNWNRLKKRPLTALPASEEILDSIRCLFNGWLNAQTEQHSLQYTDQLRVTCPAQKQLDMAQRQAMLDDREELRIYIKLTVYIDTYWRGAVSDAVETALASLAAEDCDGVVLSLVSSGPQPPLLDEVKPIWAELEELRAADVVGSLGLADVDSDLLEQLYDWAAEKPSIYQLSAQAACTAPSRLREFASANRLQVLVHSDPPIPCQPTVCATFLAECWAPPMPQAGSLAGWRGSPPATATAASSAPGASCPRCSVKSLK</sequence>
<dbReference type="SUPFAM" id="SSF51430">
    <property type="entry name" value="NAD(P)-linked oxidoreductase"/>
    <property type="match status" value="1"/>
</dbReference>
<dbReference type="GO" id="GO:0035226">
    <property type="term" value="F:glutamate-cysteine ligase catalytic subunit binding"/>
    <property type="evidence" value="ECO:0007669"/>
    <property type="project" value="InterPro"/>
</dbReference>
<evidence type="ECO:0000256" key="9">
    <source>
        <dbReference type="SAM" id="MobiDB-lite"/>
    </source>
</evidence>
<dbReference type="GO" id="GO:0006750">
    <property type="term" value="P:glutathione biosynthetic process"/>
    <property type="evidence" value="ECO:0007669"/>
    <property type="project" value="UniProtKB-UniPathway"/>
</dbReference>
<accession>A0A1I8IP56</accession>
<dbReference type="PANTHER" id="PTHR13295:SF4">
    <property type="entry name" value="GLUTAMATE--CYSTEINE LIGASE REGULATORY SUBUNIT"/>
    <property type="match status" value="1"/>
</dbReference>
<evidence type="ECO:0000313" key="11">
    <source>
        <dbReference type="WBParaSite" id="maker-uti_cns_0014283-snap-gene-0.2-mRNA-1"/>
    </source>
</evidence>
<evidence type="ECO:0000256" key="4">
    <source>
        <dbReference type="ARBA" id="ARBA00022684"/>
    </source>
</evidence>
<evidence type="ECO:0000256" key="6">
    <source>
        <dbReference type="ARBA" id="ARBA00031154"/>
    </source>
</evidence>
<comment type="similarity">
    <text evidence="2">Belongs to the aldo/keto reductase family. Glutamate--cysteine ligase light chain subfamily.</text>
</comment>
<evidence type="ECO:0000256" key="7">
    <source>
        <dbReference type="ARBA" id="ARBA00031732"/>
    </source>
</evidence>
<dbReference type="GO" id="GO:0017109">
    <property type="term" value="C:glutamate-cysteine ligase complex"/>
    <property type="evidence" value="ECO:0007669"/>
    <property type="project" value="TreeGrafter"/>
</dbReference>
<comment type="subunit">
    <text evidence="3">Heterodimer of a catalytic heavy chain and a regulatory light chain.</text>
</comment>
<dbReference type="GO" id="GO:0030234">
    <property type="term" value="F:enzyme regulator activity"/>
    <property type="evidence" value="ECO:0007669"/>
    <property type="project" value="TreeGrafter"/>
</dbReference>
<dbReference type="InterPro" id="IPR036812">
    <property type="entry name" value="NAD(P)_OxRdtase_dom_sf"/>
</dbReference>
<evidence type="ECO:0000256" key="3">
    <source>
        <dbReference type="ARBA" id="ARBA00011532"/>
    </source>
</evidence>
<feature type="compositionally biased region" description="Low complexity" evidence="9">
    <location>
        <begin position="251"/>
        <end position="278"/>
    </location>
</feature>
<evidence type="ECO:0000256" key="1">
    <source>
        <dbReference type="ARBA" id="ARBA00005006"/>
    </source>
</evidence>
<name>A0A1I8IP56_9PLAT</name>
<comment type="pathway">
    <text evidence="1">Sulfur metabolism; glutathione biosynthesis; glutathione from L-cysteine and L-glutamate: step 1/2.</text>
</comment>
<dbReference type="WBParaSite" id="maker-uti_cns_0014283-snap-gene-0.2-mRNA-1">
    <property type="protein sequence ID" value="maker-uti_cns_0014283-snap-gene-0.2-mRNA-1"/>
    <property type="gene ID" value="maker-uti_cns_0014283-snap-gene-0.2"/>
</dbReference>
<dbReference type="UniPathway" id="UPA00142">
    <property type="reaction ID" value="UER00209"/>
</dbReference>
<dbReference type="Proteomes" id="UP000095280">
    <property type="component" value="Unplaced"/>
</dbReference>
<dbReference type="Gene3D" id="3.20.20.100">
    <property type="entry name" value="NADP-dependent oxidoreductase domain"/>
    <property type="match status" value="1"/>
</dbReference>
<reference evidence="11" key="1">
    <citation type="submission" date="2016-11" db="UniProtKB">
        <authorList>
            <consortium name="WormBaseParasite"/>
        </authorList>
    </citation>
    <scope>IDENTIFICATION</scope>
</reference>
<keyword evidence="4" id="KW-0317">Glutathione biosynthesis</keyword>
<feature type="region of interest" description="Disordered" evidence="9">
    <location>
        <begin position="248"/>
        <end position="278"/>
    </location>
</feature>
<evidence type="ECO:0000256" key="2">
    <source>
        <dbReference type="ARBA" id="ARBA00008612"/>
    </source>
</evidence>
<evidence type="ECO:0000313" key="10">
    <source>
        <dbReference type="Proteomes" id="UP000095280"/>
    </source>
</evidence>
<organism evidence="10 11">
    <name type="scientific">Macrostomum lignano</name>
    <dbReference type="NCBI Taxonomy" id="282301"/>
    <lineage>
        <taxon>Eukaryota</taxon>
        <taxon>Metazoa</taxon>
        <taxon>Spiralia</taxon>
        <taxon>Lophotrochozoa</taxon>
        <taxon>Platyhelminthes</taxon>
        <taxon>Rhabditophora</taxon>
        <taxon>Macrostomorpha</taxon>
        <taxon>Macrostomida</taxon>
        <taxon>Macrostomidae</taxon>
        <taxon>Macrostomum</taxon>
    </lineage>
</organism>
<dbReference type="AlphaFoldDB" id="A0A1I8IP56"/>
<evidence type="ECO:0000256" key="8">
    <source>
        <dbReference type="ARBA" id="ARBA00032926"/>
    </source>
</evidence>
<evidence type="ECO:0000256" key="5">
    <source>
        <dbReference type="ARBA" id="ARBA00030406"/>
    </source>
</evidence>